<keyword evidence="7" id="KW-0436">Ligase</keyword>
<evidence type="ECO:0000256" key="1">
    <source>
        <dbReference type="ARBA" id="ARBA00004141"/>
    </source>
</evidence>
<dbReference type="Pfam" id="PF04932">
    <property type="entry name" value="Wzy_C"/>
    <property type="match status" value="1"/>
</dbReference>
<dbReference type="PANTHER" id="PTHR37422">
    <property type="entry name" value="TEICHURONIC ACID BIOSYNTHESIS PROTEIN TUAE"/>
    <property type="match status" value="1"/>
</dbReference>
<name>A0ABS5Y5C1_9CYAN</name>
<dbReference type="InterPro" id="IPR051533">
    <property type="entry name" value="WaaL-like"/>
</dbReference>
<protein>
    <submittedName>
        <fullName evidence="7">O-antigen ligase family protein</fullName>
    </submittedName>
</protein>
<feature type="transmembrane region" description="Helical" evidence="5">
    <location>
        <begin position="93"/>
        <end position="111"/>
    </location>
</feature>
<feature type="transmembrane region" description="Helical" evidence="5">
    <location>
        <begin position="207"/>
        <end position="226"/>
    </location>
</feature>
<keyword evidence="3 5" id="KW-1133">Transmembrane helix</keyword>
<gene>
    <name evidence="7" type="ORF">IXB28_12405</name>
</gene>
<feature type="transmembrane region" description="Helical" evidence="5">
    <location>
        <begin position="65"/>
        <end position="87"/>
    </location>
</feature>
<keyword evidence="8" id="KW-1185">Reference proteome</keyword>
<feature type="transmembrane region" description="Helical" evidence="5">
    <location>
        <begin position="123"/>
        <end position="145"/>
    </location>
</feature>
<reference evidence="7 8" key="1">
    <citation type="journal article" date="2021" name="Mar. Drugs">
        <title>Genome Reduction and Secondary Metabolism of the Marine Sponge-Associated Cyanobacterium Leptothoe.</title>
        <authorList>
            <person name="Konstantinou D."/>
            <person name="Popin R.V."/>
            <person name="Fewer D.P."/>
            <person name="Sivonen K."/>
            <person name="Gkelis S."/>
        </authorList>
    </citation>
    <scope>NUCLEOTIDE SEQUENCE [LARGE SCALE GENOMIC DNA]</scope>
    <source>
        <strain evidence="7 8">TAU-MAC 1615</strain>
    </source>
</reference>
<keyword evidence="2 5" id="KW-0812">Transmembrane</keyword>
<evidence type="ECO:0000313" key="7">
    <source>
        <dbReference type="EMBL" id="MBT9313013.1"/>
    </source>
</evidence>
<accession>A0ABS5Y5C1</accession>
<evidence type="ECO:0000256" key="5">
    <source>
        <dbReference type="SAM" id="Phobius"/>
    </source>
</evidence>
<comment type="caution">
    <text evidence="7">The sequence shown here is derived from an EMBL/GenBank/DDBJ whole genome shotgun (WGS) entry which is preliminary data.</text>
</comment>
<evidence type="ECO:0000256" key="4">
    <source>
        <dbReference type="ARBA" id="ARBA00023136"/>
    </source>
</evidence>
<evidence type="ECO:0000259" key="6">
    <source>
        <dbReference type="Pfam" id="PF04932"/>
    </source>
</evidence>
<evidence type="ECO:0000313" key="8">
    <source>
        <dbReference type="Proteomes" id="UP001196661"/>
    </source>
</evidence>
<evidence type="ECO:0000256" key="3">
    <source>
        <dbReference type="ARBA" id="ARBA00022989"/>
    </source>
</evidence>
<comment type="subcellular location">
    <subcellularLocation>
        <location evidence="1">Membrane</location>
        <topology evidence="1">Multi-pass membrane protein</topology>
    </subcellularLocation>
</comment>
<feature type="transmembrane region" description="Helical" evidence="5">
    <location>
        <begin position="374"/>
        <end position="395"/>
    </location>
</feature>
<feature type="transmembrane region" description="Helical" evidence="5">
    <location>
        <begin position="182"/>
        <end position="200"/>
    </location>
</feature>
<evidence type="ECO:0000256" key="2">
    <source>
        <dbReference type="ARBA" id="ARBA00022692"/>
    </source>
</evidence>
<feature type="transmembrane region" description="Helical" evidence="5">
    <location>
        <begin position="27"/>
        <end position="53"/>
    </location>
</feature>
<dbReference type="EMBL" id="JADOER010000011">
    <property type="protein sequence ID" value="MBT9313013.1"/>
    <property type="molecule type" value="Genomic_DNA"/>
</dbReference>
<organism evidence="7 8">
    <name type="scientific">Leptothoe kymatousa TAU-MAC 1615</name>
    <dbReference type="NCBI Taxonomy" id="2364775"/>
    <lineage>
        <taxon>Bacteria</taxon>
        <taxon>Bacillati</taxon>
        <taxon>Cyanobacteriota</taxon>
        <taxon>Cyanophyceae</taxon>
        <taxon>Nodosilineales</taxon>
        <taxon>Cymatolegaceae</taxon>
        <taxon>Leptothoe</taxon>
        <taxon>Leptothoe kymatousa</taxon>
    </lineage>
</organism>
<dbReference type="Proteomes" id="UP001196661">
    <property type="component" value="Unassembled WGS sequence"/>
</dbReference>
<dbReference type="GO" id="GO:0016874">
    <property type="term" value="F:ligase activity"/>
    <property type="evidence" value="ECO:0007669"/>
    <property type="project" value="UniProtKB-KW"/>
</dbReference>
<feature type="transmembrane region" description="Helical" evidence="5">
    <location>
        <begin position="255"/>
        <end position="279"/>
    </location>
</feature>
<feature type="transmembrane region" description="Helical" evidence="5">
    <location>
        <begin position="334"/>
        <end position="354"/>
    </location>
</feature>
<dbReference type="InterPro" id="IPR007016">
    <property type="entry name" value="O-antigen_ligase-rel_domated"/>
</dbReference>
<dbReference type="PANTHER" id="PTHR37422:SF13">
    <property type="entry name" value="LIPOPOLYSACCHARIDE BIOSYNTHESIS PROTEIN PA4999-RELATED"/>
    <property type="match status" value="1"/>
</dbReference>
<feature type="domain" description="O-antigen ligase-related" evidence="6">
    <location>
        <begin position="217"/>
        <end position="350"/>
    </location>
</feature>
<dbReference type="RefSeq" id="WP_215618906.1">
    <property type="nucleotide sequence ID" value="NZ_JADOER010000011.1"/>
</dbReference>
<sequence>MFEQKSYRETPPQNPLSILDAKSWYDWLWLGALVVLPFASYLSLAILVTLMLVALWQRGPNIRDYLWHQGYGLLTLGLVISACFAVNQSDGWLQLANFLPYFLLVGVLATAPRFRQSDQFFTTAAQALVLGSFPFSMAALVEYVVRFPSITAQVGDWAIFQWIFDVSFAGHRAHGGLSHPNILGNYLVIILGLGLGLLLANRHSKLSSKMVLAVAMAVALAGIGIFCTSSRNGLLAALVLLAIAGYCARQHRWVWLLGLGVLGAMAAGLATLGFGGRAISLGLFTNDPRIAAWQISWDLIQQRPLMGWGLGGFSDQYVPFSVTDHERLFHPHNLWLYLAGDTGIPTMLMACWVVGRSYVGGIRCLTTGEGHPILLSYVLAFTGCILFALFDVTLFDARINVLSWFIVASIGILASRPQATTSPAAAVPARQKRR</sequence>
<proteinExistence type="predicted"/>
<keyword evidence="4 5" id="KW-0472">Membrane</keyword>